<gene>
    <name evidence="1" type="ORF">ABT404_10145</name>
</gene>
<protein>
    <submittedName>
        <fullName evidence="1">Uncharacterized protein</fullName>
    </submittedName>
</protein>
<sequence length="274" mass="29829">MNVCIEASFDTATPDGPGESLVRWFRAARARLFGGLVEAEAGGGGEVVSEARVIRHIDDSPRRFPEVGETWEQFEEGLAAFPWGAGLTFLTGSGELDELGRANSYHVLRDGSIWRASASVSVVSPDDVESCAALVDFLHVALDASNPTFGRIEWRNFNELTNLDAVLRRNKRTSRRESRRFLRGYAWATVCPAELAARLGGAGALESSGAFHRVLPLRAGGVLLQASETLGGYTDQVMERVFETLAPVLPPGEPRPDPAYPYLRFVPRDAAGVR</sequence>
<dbReference type="RefSeq" id="WP_350779358.1">
    <property type="nucleotide sequence ID" value="NZ_JBEPEK010000053.1"/>
</dbReference>
<keyword evidence="2" id="KW-1185">Reference proteome</keyword>
<evidence type="ECO:0000313" key="2">
    <source>
        <dbReference type="Proteomes" id="UP001474181"/>
    </source>
</evidence>
<name>A0ABV1WSI3_9ACTN</name>
<comment type="caution">
    <text evidence="1">The sequence shown here is derived from an EMBL/GenBank/DDBJ whole genome shotgun (WGS) entry which is preliminary data.</text>
</comment>
<reference evidence="1 2" key="1">
    <citation type="submission" date="2024-06" db="EMBL/GenBank/DDBJ databases">
        <title>The Natural Products Discovery Center: Release of the First 8490 Sequenced Strains for Exploring Actinobacteria Biosynthetic Diversity.</title>
        <authorList>
            <person name="Kalkreuter E."/>
            <person name="Kautsar S.A."/>
            <person name="Yang D."/>
            <person name="Bader C.D."/>
            <person name="Teijaro C.N."/>
            <person name="Fluegel L."/>
            <person name="Davis C.M."/>
            <person name="Simpson J.R."/>
            <person name="Lauterbach L."/>
            <person name="Steele A.D."/>
            <person name="Gui C."/>
            <person name="Meng S."/>
            <person name="Li G."/>
            <person name="Viehrig K."/>
            <person name="Ye F."/>
            <person name="Su P."/>
            <person name="Kiefer A.F."/>
            <person name="Nichols A."/>
            <person name="Cepeda A.J."/>
            <person name="Yan W."/>
            <person name="Fan B."/>
            <person name="Jiang Y."/>
            <person name="Adhikari A."/>
            <person name="Zheng C.-J."/>
            <person name="Schuster L."/>
            <person name="Cowan T.M."/>
            <person name="Smanski M.J."/>
            <person name="Chevrette M.G."/>
            <person name="De Carvalho L.P.S."/>
            <person name="Shen B."/>
        </authorList>
    </citation>
    <scope>NUCLEOTIDE SEQUENCE [LARGE SCALE GENOMIC DNA]</scope>
    <source>
        <strain evidence="1 2">NPDC000234</strain>
    </source>
</reference>
<dbReference type="Proteomes" id="UP001474181">
    <property type="component" value="Unassembled WGS sequence"/>
</dbReference>
<evidence type="ECO:0000313" key="1">
    <source>
        <dbReference type="EMBL" id="MER7179827.1"/>
    </source>
</evidence>
<proteinExistence type="predicted"/>
<dbReference type="EMBL" id="JBEPEK010000053">
    <property type="protein sequence ID" value="MER7179827.1"/>
    <property type="molecule type" value="Genomic_DNA"/>
</dbReference>
<organism evidence="1 2">
    <name type="scientific">Streptomyces hyaluromycini</name>
    <dbReference type="NCBI Taxonomy" id="1377993"/>
    <lineage>
        <taxon>Bacteria</taxon>
        <taxon>Bacillati</taxon>
        <taxon>Actinomycetota</taxon>
        <taxon>Actinomycetes</taxon>
        <taxon>Kitasatosporales</taxon>
        <taxon>Streptomycetaceae</taxon>
        <taxon>Streptomyces</taxon>
    </lineage>
</organism>
<accession>A0ABV1WSI3</accession>